<name>A0ABS9X4W4_9GAMM</name>
<evidence type="ECO:0000256" key="2">
    <source>
        <dbReference type="SAM" id="SignalP"/>
    </source>
</evidence>
<sequence>MNNKTCFKAIGLTLSFTLVSACTSIANNEITTKTEKTVEQKATIPSSIVSFEDAHQTPYDHSVFHSYFMGDTTTTKDAIVGIAIIEPGHEIHPPHKHEDEEYLFIIEGSGVWTLNGVETPAKAGDVLYVSPWDMHGIFNTGNVTMKFFVARAKSKTVTIQQ</sequence>
<dbReference type="InterPro" id="IPR013096">
    <property type="entry name" value="Cupin_2"/>
</dbReference>
<dbReference type="InterPro" id="IPR014710">
    <property type="entry name" value="RmlC-like_jellyroll"/>
</dbReference>
<dbReference type="Gene3D" id="2.60.120.10">
    <property type="entry name" value="Jelly Rolls"/>
    <property type="match status" value="1"/>
</dbReference>
<comment type="caution">
    <text evidence="4">The sequence shown here is derived from an EMBL/GenBank/DDBJ whole genome shotgun (WGS) entry which is preliminary data.</text>
</comment>
<keyword evidence="5" id="KW-1185">Reference proteome</keyword>
<feature type="chain" id="PRO_5046780370" evidence="2">
    <location>
        <begin position="27"/>
        <end position="161"/>
    </location>
</feature>
<proteinExistence type="predicted"/>
<gene>
    <name evidence="4" type="ORF">L3081_20160</name>
</gene>
<dbReference type="PANTHER" id="PTHR35848">
    <property type="entry name" value="OXALATE-BINDING PROTEIN"/>
    <property type="match status" value="1"/>
</dbReference>
<keyword evidence="1" id="KW-0479">Metal-binding</keyword>
<evidence type="ECO:0000256" key="1">
    <source>
        <dbReference type="ARBA" id="ARBA00022723"/>
    </source>
</evidence>
<dbReference type="Proteomes" id="UP001139646">
    <property type="component" value="Unassembled WGS sequence"/>
</dbReference>
<dbReference type="EMBL" id="JAKKSL010000004">
    <property type="protein sequence ID" value="MCI2285269.1"/>
    <property type="molecule type" value="Genomic_DNA"/>
</dbReference>
<dbReference type="PANTHER" id="PTHR35848:SF6">
    <property type="entry name" value="CUPIN TYPE-2 DOMAIN-CONTAINING PROTEIN"/>
    <property type="match status" value="1"/>
</dbReference>
<feature type="domain" description="Cupin type-2" evidence="3">
    <location>
        <begin position="82"/>
        <end position="149"/>
    </location>
</feature>
<keyword evidence="2" id="KW-0732">Signal</keyword>
<dbReference type="InterPro" id="IPR011051">
    <property type="entry name" value="RmlC_Cupin_sf"/>
</dbReference>
<accession>A0ABS9X4W4</accession>
<feature type="signal peptide" evidence="2">
    <location>
        <begin position="1"/>
        <end position="26"/>
    </location>
</feature>
<protein>
    <submittedName>
        <fullName evidence="4">Cupin domain-containing protein</fullName>
    </submittedName>
</protein>
<dbReference type="Pfam" id="PF07883">
    <property type="entry name" value="Cupin_2"/>
    <property type="match status" value="1"/>
</dbReference>
<evidence type="ECO:0000313" key="5">
    <source>
        <dbReference type="Proteomes" id="UP001139646"/>
    </source>
</evidence>
<reference evidence="4" key="1">
    <citation type="submission" date="2022-01" db="EMBL/GenBank/DDBJ databases">
        <title>Colwellia maritima, isolated from seawater.</title>
        <authorList>
            <person name="Kristyanto S."/>
            <person name="Jung J."/>
            <person name="Jeon C.O."/>
        </authorList>
    </citation>
    <scope>NUCLEOTIDE SEQUENCE</scope>
    <source>
        <strain evidence="4">MSW7</strain>
    </source>
</reference>
<dbReference type="InterPro" id="IPR051610">
    <property type="entry name" value="GPI/OXD"/>
</dbReference>
<organism evidence="4 5">
    <name type="scientific">Colwellia maritima</name>
    <dbReference type="NCBI Taxonomy" id="2912588"/>
    <lineage>
        <taxon>Bacteria</taxon>
        <taxon>Pseudomonadati</taxon>
        <taxon>Pseudomonadota</taxon>
        <taxon>Gammaproteobacteria</taxon>
        <taxon>Alteromonadales</taxon>
        <taxon>Colwelliaceae</taxon>
        <taxon>Colwellia</taxon>
    </lineage>
</organism>
<dbReference type="RefSeq" id="WP_242288076.1">
    <property type="nucleotide sequence ID" value="NZ_JAKKSL010000004.1"/>
</dbReference>
<dbReference type="SUPFAM" id="SSF51182">
    <property type="entry name" value="RmlC-like cupins"/>
    <property type="match status" value="1"/>
</dbReference>
<evidence type="ECO:0000313" key="4">
    <source>
        <dbReference type="EMBL" id="MCI2285269.1"/>
    </source>
</evidence>
<evidence type="ECO:0000259" key="3">
    <source>
        <dbReference type="Pfam" id="PF07883"/>
    </source>
</evidence>
<dbReference type="PROSITE" id="PS51257">
    <property type="entry name" value="PROKAR_LIPOPROTEIN"/>
    <property type="match status" value="1"/>
</dbReference>